<dbReference type="Proteomes" id="UP000645555">
    <property type="component" value="Unassembled WGS sequence"/>
</dbReference>
<evidence type="ECO:0000313" key="2">
    <source>
        <dbReference type="Proteomes" id="UP000645555"/>
    </source>
</evidence>
<dbReference type="AlphaFoldDB" id="A0A918N6X9"/>
<organism evidence="1 2">
    <name type="scientific">Streptomyces fructofermentans</name>
    <dbReference type="NCBI Taxonomy" id="152141"/>
    <lineage>
        <taxon>Bacteria</taxon>
        <taxon>Bacillati</taxon>
        <taxon>Actinomycetota</taxon>
        <taxon>Actinomycetes</taxon>
        <taxon>Kitasatosporales</taxon>
        <taxon>Streptomycetaceae</taxon>
        <taxon>Streptomyces</taxon>
    </lineage>
</organism>
<protein>
    <submittedName>
        <fullName evidence="1">Uncharacterized protein</fullName>
    </submittedName>
</protein>
<gene>
    <name evidence="1" type="ORF">GCM10010515_04730</name>
</gene>
<sequence length="66" mass="7197">MTYDEYCPWGWDLALNGLDQYGELGLDLEGCQGSVTPLRRSVTRPTYAGTFHYTGDRTGALPAAAP</sequence>
<proteinExistence type="predicted"/>
<dbReference type="EMBL" id="BMWD01000001">
    <property type="protein sequence ID" value="GGX40938.1"/>
    <property type="molecule type" value="Genomic_DNA"/>
</dbReference>
<comment type="caution">
    <text evidence="1">The sequence shown here is derived from an EMBL/GenBank/DDBJ whole genome shotgun (WGS) entry which is preliminary data.</text>
</comment>
<reference evidence="1" key="1">
    <citation type="journal article" date="2014" name="Int. J. Syst. Evol. Microbiol.">
        <title>Complete genome sequence of Corynebacterium casei LMG S-19264T (=DSM 44701T), isolated from a smear-ripened cheese.</title>
        <authorList>
            <consortium name="US DOE Joint Genome Institute (JGI-PGF)"/>
            <person name="Walter F."/>
            <person name="Albersmeier A."/>
            <person name="Kalinowski J."/>
            <person name="Ruckert C."/>
        </authorList>
    </citation>
    <scope>NUCLEOTIDE SEQUENCE</scope>
    <source>
        <strain evidence="1">JCM 4956</strain>
    </source>
</reference>
<accession>A0A918N6X9</accession>
<evidence type="ECO:0000313" key="1">
    <source>
        <dbReference type="EMBL" id="GGX40938.1"/>
    </source>
</evidence>
<reference evidence="1" key="2">
    <citation type="submission" date="2020-09" db="EMBL/GenBank/DDBJ databases">
        <authorList>
            <person name="Sun Q."/>
            <person name="Ohkuma M."/>
        </authorList>
    </citation>
    <scope>NUCLEOTIDE SEQUENCE</scope>
    <source>
        <strain evidence="1">JCM 4956</strain>
    </source>
</reference>
<keyword evidence="2" id="KW-1185">Reference proteome</keyword>
<name>A0A918N6X9_9ACTN</name>